<dbReference type="Proteomes" id="UP000189883">
    <property type="component" value="Chromosome"/>
</dbReference>
<keyword evidence="2" id="KW-0012">Acyltransferase</keyword>
<dbReference type="PANTHER" id="PTHR34069">
    <property type="entry name" value="3-OXOACYL-[ACYL-CARRIER-PROTEIN] SYNTHASE 3"/>
    <property type="match status" value="1"/>
</dbReference>
<evidence type="ECO:0000313" key="6">
    <source>
        <dbReference type="Proteomes" id="UP000189883"/>
    </source>
</evidence>
<name>A0A1S7DVJ6_RIEAN</name>
<sequence>MQSNLSKILMPNTVIIGSGSCVPSNIIKGSDFLDSIFFDDNKELIDKPTQEVIDKFVEITEIEERRYCNPNEYNSDLGLKASLEALEDAGIDKEELDYIIYASNFGEVSNSGVSDFMPSMSARLKNKLGIKNLSCINYDMIFGCPGWVEGMILADSLIKAGRAKYILVVGGDTLSKVTDPYDRNKMIFADGAGAVVVKADESKDKGIIADSTLCFNGEELSYLENSPSLNPAEPQDKNYIRMRGRKIYEFALKYVPDAIKSTIDKAGLSIQDIDKILIHQANAKMDHAIISRLHRLYGMKTYDEAIAPMTIQKFGNSSVATVPTMYNLIKKGQLGNHQFKQGGYVVFASVGAGMNINAILYKMD</sequence>
<dbReference type="Pfam" id="PF08545">
    <property type="entry name" value="ACP_syn_III"/>
    <property type="match status" value="1"/>
</dbReference>
<dbReference type="SUPFAM" id="SSF53901">
    <property type="entry name" value="Thiolase-like"/>
    <property type="match status" value="1"/>
</dbReference>
<evidence type="ECO:0000259" key="3">
    <source>
        <dbReference type="Pfam" id="PF08541"/>
    </source>
</evidence>
<gene>
    <name evidence="5" type="primary">fabH</name>
    <name evidence="5" type="ORF">AB406_2205</name>
</gene>
<accession>A0A1S7DVJ6</accession>
<dbReference type="InterPro" id="IPR013751">
    <property type="entry name" value="ACP_syn_III_N"/>
</dbReference>
<dbReference type="InterPro" id="IPR016039">
    <property type="entry name" value="Thiolase-like"/>
</dbReference>
<evidence type="ECO:0000313" key="5">
    <source>
        <dbReference type="EMBL" id="AQY23142.1"/>
    </source>
</evidence>
<evidence type="ECO:0000259" key="4">
    <source>
        <dbReference type="Pfam" id="PF08545"/>
    </source>
</evidence>
<proteinExistence type="predicted"/>
<organism evidence="5 6">
    <name type="scientific">Riemerella anatipestifer</name>
    <name type="common">Moraxella anatipestifer</name>
    <dbReference type="NCBI Taxonomy" id="34085"/>
    <lineage>
        <taxon>Bacteria</taxon>
        <taxon>Pseudomonadati</taxon>
        <taxon>Bacteroidota</taxon>
        <taxon>Flavobacteriia</taxon>
        <taxon>Flavobacteriales</taxon>
        <taxon>Weeksellaceae</taxon>
        <taxon>Riemerella</taxon>
    </lineage>
</organism>
<dbReference type="PANTHER" id="PTHR34069:SF2">
    <property type="entry name" value="BETA-KETOACYL-[ACYL-CARRIER-PROTEIN] SYNTHASE III"/>
    <property type="match status" value="1"/>
</dbReference>
<feature type="domain" description="Beta-ketoacyl-[acyl-carrier-protein] synthase III N-terminal" evidence="4">
    <location>
        <begin position="138"/>
        <end position="209"/>
    </location>
</feature>
<dbReference type="AlphaFoldDB" id="A0A1S7DVJ6"/>
<dbReference type="PROSITE" id="PS51257">
    <property type="entry name" value="PROKAR_LIPOPROTEIN"/>
    <property type="match status" value="1"/>
</dbReference>
<evidence type="ECO:0000256" key="1">
    <source>
        <dbReference type="ARBA" id="ARBA00022679"/>
    </source>
</evidence>
<dbReference type="Gene3D" id="3.40.47.10">
    <property type="match status" value="2"/>
</dbReference>
<feature type="domain" description="Beta-ketoacyl-[acyl-carrier-protein] synthase III C-terminal" evidence="3">
    <location>
        <begin position="264"/>
        <end position="362"/>
    </location>
</feature>
<dbReference type="EMBL" id="CP011859">
    <property type="protein sequence ID" value="AQY23142.1"/>
    <property type="molecule type" value="Genomic_DNA"/>
</dbReference>
<evidence type="ECO:0000256" key="2">
    <source>
        <dbReference type="ARBA" id="ARBA00023315"/>
    </source>
</evidence>
<dbReference type="GO" id="GO:0004315">
    <property type="term" value="F:3-oxoacyl-[acyl-carrier-protein] synthase activity"/>
    <property type="evidence" value="ECO:0007669"/>
    <property type="project" value="InterPro"/>
</dbReference>
<dbReference type="InterPro" id="IPR013747">
    <property type="entry name" value="ACP_syn_III_C"/>
</dbReference>
<dbReference type="CDD" id="cd00830">
    <property type="entry name" value="KAS_III"/>
    <property type="match status" value="1"/>
</dbReference>
<reference evidence="5 6" key="1">
    <citation type="submission" date="2015-06" db="EMBL/GenBank/DDBJ databases">
        <title>R. anatipestifer strain HXb2 is the most virulent strain so far, and the genome sequence would help us uncover the pathogenesis.</title>
        <authorList>
            <person name="Hu Q."/>
            <person name="Qi J."/>
            <person name="Bo H."/>
            <person name="Liu G."/>
            <person name="Tao M."/>
            <person name="Ding Y."/>
            <person name="Xue Y."/>
        </authorList>
    </citation>
    <scope>NUCLEOTIDE SEQUENCE [LARGE SCALE GENOMIC DNA]</scope>
    <source>
        <strain evidence="5 6">HXb2</strain>
    </source>
</reference>
<protein>
    <submittedName>
        <fullName evidence="5">3-oxoacyl-[acyl-carrier-protein] synthase 3</fullName>
    </submittedName>
</protein>
<dbReference type="GO" id="GO:0006633">
    <property type="term" value="P:fatty acid biosynthetic process"/>
    <property type="evidence" value="ECO:0007669"/>
    <property type="project" value="InterPro"/>
</dbReference>
<dbReference type="GO" id="GO:0044550">
    <property type="term" value="P:secondary metabolite biosynthetic process"/>
    <property type="evidence" value="ECO:0007669"/>
    <property type="project" value="TreeGrafter"/>
</dbReference>
<dbReference type="Pfam" id="PF08541">
    <property type="entry name" value="ACP_syn_III_C"/>
    <property type="match status" value="1"/>
</dbReference>
<keyword evidence="1" id="KW-0808">Transferase</keyword>